<dbReference type="InterPro" id="IPR001073">
    <property type="entry name" value="C1q_dom"/>
</dbReference>
<dbReference type="SMART" id="SM00110">
    <property type="entry name" value="C1Q"/>
    <property type="match status" value="1"/>
</dbReference>
<reference evidence="5" key="1">
    <citation type="submission" date="2021-06" db="EMBL/GenBank/DDBJ databases">
        <authorList>
            <consortium name="Wellcome Sanger Institute Data Sharing"/>
        </authorList>
    </citation>
    <scope>NUCLEOTIDE SEQUENCE [LARGE SCALE GENOMIC DNA]</scope>
</reference>
<keyword evidence="6" id="KW-1185">Reference proteome</keyword>
<dbReference type="SUPFAM" id="SSF49842">
    <property type="entry name" value="TNF-like"/>
    <property type="match status" value="1"/>
</dbReference>
<dbReference type="PRINTS" id="PR00007">
    <property type="entry name" value="COMPLEMNTC1Q"/>
</dbReference>
<evidence type="ECO:0000313" key="6">
    <source>
        <dbReference type="Proteomes" id="UP000694620"/>
    </source>
</evidence>
<dbReference type="PROSITE" id="PS50871">
    <property type="entry name" value="C1Q"/>
    <property type="match status" value="1"/>
</dbReference>
<reference evidence="5" key="2">
    <citation type="submission" date="2025-08" db="UniProtKB">
        <authorList>
            <consortium name="Ensembl"/>
        </authorList>
    </citation>
    <scope>IDENTIFICATION</scope>
</reference>
<evidence type="ECO:0000256" key="2">
    <source>
        <dbReference type="ARBA" id="ARBA00022525"/>
    </source>
</evidence>
<dbReference type="InterPro" id="IPR008983">
    <property type="entry name" value="Tumour_necrosis_fac-like_dom"/>
</dbReference>
<dbReference type="Ensembl" id="ENSECRT00000023041.1">
    <property type="protein sequence ID" value="ENSECRP00000022559.1"/>
    <property type="gene ID" value="ENSECRG00000015260.1"/>
</dbReference>
<dbReference type="InterPro" id="IPR050822">
    <property type="entry name" value="Cerebellin_Synaptic_Org"/>
</dbReference>
<feature type="domain" description="C1q" evidence="4">
    <location>
        <begin position="7"/>
        <end position="136"/>
    </location>
</feature>
<dbReference type="Pfam" id="PF00386">
    <property type="entry name" value="C1q"/>
    <property type="match status" value="1"/>
</dbReference>
<accession>A0A8C4SWP7</accession>
<keyword evidence="2" id="KW-0964">Secreted</keyword>
<dbReference type="Proteomes" id="UP000694620">
    <property type="component" value="Chromosome 17"/>
</dbReference>
<dbReference type="GO" id="GO:0005615">
    <property type="term" value="C:extracellular space"/>
    <property type="evidence" value="ECO:0007669"/>
    <property type="project" value="TreeGrafter"/>
</dbReference>
<proteinExistence type="predicted"/>
<keyword evidence="3" id="KW-0732">Signal</keyword>
<dbReference type="PANTHER" id="PTHR22923:SF62">
    <property type="entry name" value="CVP18"/>
    <property type="match status" value="1"/>
</dbReference>
<evidence type="ECO:0000256" key="3">
    <source>
        <dbReference type="ARBA" id="ARBA00022729"/>
    </source>
</evidence>
<dbReference type="GeneTree" id="ENSGT01040000244055"/>
<dbReference type="Gene3D" id="2.60.120.40">
    <property type="match status" value="1"/>
</dbReference>
<evidence type="ECO:0000259" key="4">
    <source>
        <dbReference type="PROSITE" id="PS50871"/>
    </source>
</evidence>
<comment type="subcellular location">
    <subcellularLocation>
        <location evidence="1">Secreted</location>
    </subcellularLocation>
</comment>
<protein>
    <recommendedName>
        <fullName evidence="4">C1q domain-containing protein</fullName>
    </recommendedName>
</protein>
<name>A0A8C4SWP7_ERPCA</name>
<dbReference type="AlphaFoldDB" id="A0A8C4SWP7"/>
<reference evidence="5" key="3">
    <citation type="submission" date="2025-09" db="UniProtKB">
        <authorList>
            <consortium name="Ensembl"/>
        </authorList>
    </citation>
    <scope>IDENTIFICATION</scope>
</reference>
<evidence type="ECO:0000313" key="5">
    <source>
        <dbReference type="Ensembl" id="ENSECRP00000022559.1"/>
    </source>
</evidence>
<evidence type="ECO:0000256" key="1">
    <source>
        <dbReference type="ARBA" id="ARBA00004613"/>
    </source>
</evidence>
<dbReference type="PANTHER" id="PTHR22923">
    <property type="entry name" value="CEREBELLIN-RELATED"/>
    <property type="match status" value="1"/>
</dbReference>
<organism evidence="5 6">
    <name type="scientific">Erpetoichthys calabaricus</name>
    <name type="common">Rope fish</name>
    <name type="synonym">Calamoichthys calabaricus</name>
    <dbReference type="NCBI Taxonomy" id="27687"/>
    <lineage>
        <taxon>Eukaryota</taxon>
        <taxon>Metazoa</taxon>
        <taxon>Chordata</taxon>
        <taxon>Craniata</taxon>
        <taxon>Vertebrata</taxon>
        <taxon>Euteleostomi</taxon>
        <taxon>Actinopterygii</taxon>
        <taxon>Polypteriformes</taxon>
        <taxon>Polypteridae</taxon>
        <taxon>Erpetoichthys</taxon>
    </lineage>
</organism>
<sequence>MAFLAGCAIFMSSTTPLKQQARWLTQLGTEVVDPIKFNEVFLNIGNAYSSSSGRFTCAYSGVHQFFFSANSQQKVPTELCLMVNSWCRVTSKADPDKNVTGNVGMALLELQKGNTVWVSQVMGGSWANVTFGGMLL</sequence>